<name>A0A8C1SGG7_CYPCA</name>
<dbReference type="InterPro" id="IPR036872">
    <property type="entry name" value="CH_dom_sf"/>
</dbReference>
<dbReference type="GO" id="GO:0005737">
    <property type="term" value="C:cytoplasm"/>
    <property type="evidence" value="ECO:0007669"/>
    <property type="project" value="TreeGrafter"/>
</dbReference>
<sequence length="163" mass="18813">MWIFGQDSDTLHQLIMTPPPNVLLLGRNPLCGTPKTLCCCFQCERKEEYIEKIQSLDFDTKAAIASHIQEVTHCQENVFDLHWLEMEGLCPEEWENLCRSMSINLKMVVDQRDRQFETIKSVVYGDDSSLTESTSSRLPLSQQHLALELTDAKAKIKRLRQEL</sequence>
<accession>A0A8C1SGG7</accession>
<dbReference type="GO" id="GO:0051959">
    <property type="term" value="F:dynein light intermediate chain binding"/>
    <property type="evidence" value="ECO:0007669"/>
    <property type="project" value="TreeGrafter"/>
</dbReference>
<evidence type="ECO:0000313" key="1">
    <source>
        <dbReference type="Ensembl" id="ENSCCRP00015007618.1"/>
    </source>
</evidence>
<organism evidence="1 2">
    <name type="scientific">Cyprinus carpio</name>
    <name type="common">Common carp</name>
    <dbReference type="NCBI Taxonomy" id="7962"/>
    <lineage>
        <taxon>Eukaryota</taxon>
        <taxon>Metazoa</taxon>
        <taxon>Chordata</taxon>
        <taxon>Craniata</taxon>
        <taxon>Vertebrata</taxon>
        <taxon>Euteleostomi</taxon>
        <taxon>Actinopterygii</taxon>
        <taxon>Neopterygii</taxon>
        <taxon>Teleostei</taxon>
        <taxon>Ostariophysi</taxon>
        <taxon>Cypriniformes</taxon>
        <taxon>Cyprinidae</taxon>
        <taxon>Cyprininae</taxon>
        <taxon>Cyprinus</taxon>
    </lineage>
</organism>
<dbReference type="Proteomes" id="UP000694700">
    <property type="component" value="Unplaced"/>
</dbReference>
<dbReference type="GO" id="GO:0030705">
    <property type="term" value="P:cytoskeleton-dependent intracellular transport"/>
    <property type="evidence" value="ECO:0007669"/>
    <property type="project" value="TreeGrafter"/>
</dbReference>
<reference evidence="1" key="1">
    <citation type="submission" date="2025-08" db="UniProtKB">
        <authorList>
            <consortium name="Ensembl"/>
        </authorList>
    </citation>
    <scope>IDENTIFICATION</scope>
</reference>
<dbReference type="GO" id="GO:0031122">
    <property type="term" value="P:cytoplasmic microtubule organization"/>
    <property type="evidence" value="ECO:0007669"/>
    <property type="project" value="TreeGrafter"/>
</dbReference>
<dbReference type="AlphaFoldDB" id="A0A8C1SGG7"/>
<dbReference type="Gene3D" id="1.10.418.10">
    <property type="entry name" value="Calponin-like domain"/>
    <property type="match status" value="1"/>
</dbReference>
<dbReference type="PANTHER" id="PTHR18947">
    <property type="entry name" value="HOOK PROTEINS"/>
    <property type="match status" value="1"/>
</dbReference>
<dbReference type="GO" id="GO:0005813">
    <property type="term" value="C:centrosome"/>
    <property type="evidence" value="ECO:0007669"/>
    <property type="project" value="TreeGrafter"/>
</dbReference>
<evidence type="ECO:0000313" key="2">
    <source>
        <dbReference type="Proteomes" id="UP000694700"/>
    </source>
</evidence>
<protein>
    <submittedName>
        <fullName evidence="1">Uncharacterized protein</fullName>
    </submittedName>
</protein>
<dbReference type="PANTHER" id="PTHR18947:SF30">
    <property type="entry name" value="GIRDIN"/>
    <property type="match status" value="1"/>
</dbReference>
<dbReference type="SUPFAM" id="SSF116907">
    <property type="entry name" value="Hook domain"/>
    <property type="match status" value="1"/>
</dbReference>
<proteinExistence type="predicted"/>
<dbReference type="GO" id="GO:0008017">
    <property type="term" value="F:microtubule binding"/>
    <property type="evidence" value="ECO:0007669"/>
    <property type="project" value="TreeGrafter"/>
</dbReference>
<dbReference type="Ensembl" id="ENSCCRT00015007933.1">
    <property type="protein sequence ID" value="ENSCCRP00015007618.1"/>
    <property type="gene ID" value="ENSCCRG00015003817.1"/>
</dbReference>